<dbReference type="CDD" id="cd12885">
    <property type="entry name" value="SPRY_RanBP_like"/>
    <property type="match status" value="1"/>
</dbReference>
<feature type="region of interest" description="Disordered" evidence="1">
    <location>
        <begin position="22"/>
        <end position="41"/>
    </location>
</feature>
<dbReference type="InterPro" id="IPR024964">
    <property type="entry name" value="CTLH/CRA"/>
</dbReference>
<name>A0ABD1FPQ9_SALDI</name>
<dbReference type="SMART" id="SM00668">
    <property type="entry name" value="CTLH"/>
    <property type="match status" value="1"/>
</dbReference>
<dbReference type="Pfam" id="PF10607">
    <property type="entry name" value="CTLH"/>
    <property type="match status" value="1"/>
</dbReference>
<dbReference type="EMBL" id="JBEAFC010000014">
    <property type="protein sequence ID" value="KAL1533826.1"/>
    <property type="molecule type" value="Genomic_DNA"/>
</dbReference>
<feature type="domain" description="B30.2/SPRY" evidence="2">
    <location>
        <begin position="16"/>
        <end position="203"/>
    </location>
</feature>
<organism evidence="4 5">
    <name type="scientific">Salvia divinorum</name>
    <name type="common">Maria pastora</name>
    <name type="synonym">Diviner's sage</name>
    <dbReference type="NCBI Taxonomy" id="28513"/>
    <lineage>
        <taxon>Eukaryota</taxon>
        <taxon>Viridiplantae</taxon>
        <taxon>Streptophyta</taxon>
        <taxon>Embryophyta</taxon>
        <taxon>Tracheophyta</taxon>
        <taxon>Spermatophyta</taxon>
        <taxon>Magnoliopsida</taxon>
        <taxon>eudicotyledons</taxon>
        <taxon>Gunneridae</taxon>
        <taxon>Pentapetalae</taxon>
        <taxon>asterids</taxon>
        <taxon>lamiids</taxon>
        <taxon>Lamiales</taxon>
        <taxon>Lamiaceae</taxon>
        <taxon>Nepetoideae</taxon>
        <taxon>Mentheae</taxon>
        <taxon>Salviinae</taxon>
        <taxon>Salvia</taxon>
        <taxon>Salvia subgen. Calosphace</taxon>
    </lineage>
</organism>
<dbReference type="InterPro" id="IPR013320">
    <property type="entry name" value="ConA-like_dom_sf"/>
</dbReference>
<dbReference type="InterPro" id="IPR006595">
    <property type="entry name" value="CTLH_C"/>
</dbReference>
<evidence type="ECO:0000256" key="1">
    <source>
        <dbReference type="SAM" id="MobiDB-lite"/>
    </source>
</evidence>
<dbReference type="Pfam" id="PF00622">
    <property type="entry name" value="SPRY"/>
    <property type="match status" value="1"/>
</dbReference>
<feature type="compositionally biased region" description="Acidic residues" evidence="1">
    <location>
        <begin position="27"/>
        <end position="40"/>
    </location>
</feature>
<dbReference type="SMART" id="SM00449">
    <property type="entry name" value="SPRY"/>
    <property type="match status" value="1"/>
</dbReference>
<dbReference type="InterPro" id="IPR043136">
    <property type="entry name" value="B30.2/SPRY_sf"/>
</dbReference>
<sequence length="452" mass="50471">MSEVTRDLIGDHFLDLWSKTRARKPESDEEEEELPTELDPDSIAGGFAVVGPDRLSVRYPNVSLHDHDAGVVKANHAAPMKRMIYYFEIFVQNEGAKGRITVGFTTSAFNAHRQPGWEESTFGYNADDGLFYNGQTSREAFPTFTAGDTVGAGINYATRNFFFTLNGVMVAFFDKDIKGPVFPSVSVHSHFEEVLVNFGQRGFAFDLKAYEAEERFIIEEKIGDRVSVPQNADHGIVRSYLQHYGYGETLKHLDISLQSIMPSISAAPEDGASEEDTMYAFNQRRTLRQLINSGKIDETFSTLGMWYPQIIEGDSSVICFMLHCQKFIELVRDEKIADALWYGKSELAKFMNSSAFGDIAKDCSALLAYGQPKECFVGYLLGDSQRELVADAVNATILSTNPNMKDGSLCKYPALERLIQQVTACSLEKRSLKGGEGEAFRLSRHLNSTYKA</sequence>
<dbReference type="InterPro" id="IPR003877">
    <property type="entry name" value="SPRY_dom"/>
</dbReference>
<comment type="caution">
    <text evidence="4">The sequence shown here is derived from an EMBL/GenBank/DDBJ whole genome shotgun (WGS) entry which is preliminary data.</text>
</comment>
<dbReference type="SMART" id="SM00757">
    <property type="entry name" value="CRA"/>
    <property type="match status" value="1"/>
</dbReference>
<gene>
    <name evidence="4" type="ORF">AAHA92_33662</name>
</gene>
<dbReference type="InterPro" id="IPR013144">
    <property type="entry name" value="CRA_dom"/>
</dbReference>
<dbReference type="InterPro" id="IPR044736">
    <property type="entry name" value="Gid1/RanBPM/SPLA_SPRY"/>
</dbReference>
<evidence type="ECO:0000259" key="3">
    <source>
        <dbReference type="PROSITE" id="PS50897"/>
    </source>
</evidence>
<accession>A0ABD1FPQ9</accession>
<proteinExistence type="predicted"/>
<evidence type="ECO:0000313" key="5">
    <source>
        <dbReference type="Proteomes" id="UP001567538"/>
    </source>
</evidence>
<keyword evidence="5" id="KW-1185">Reference proteome</keyword>
<feature type="domain" description="CTLH" evidence="3">
    <location>
        <begin position="280"/>
        <end position="338"/>
    </location>
</feature>
<dbReference type="Gene3D" id="2.60.120.920">
    <property type="match status" value="1"/>
</dbReference>
<protein>
    <submittedName>
        <fullName evidence="4">Ran-binding protein M</fullName>
    </submittedName>
</protein>
<dbReference type="PROSITE" id="PS50897">
    <property type="entry name" value="CTLH"/>
    <property type="match status" value="1"/>
</dbReference>
<dbReference type="AlphaFoldDB" id="A0ABD1FPQ9"/>
<dbReference type="SUPFAM" id="SSF49899">
    <property type="entry name" value="Concanavalin A-like lectins/glucanases"/>
    <property type="match status" value="1"/>
</dbReference>
<dbReference type="PANTHER" id="PTHR12864">
    <property type="entry name" value="RAN BINDING PROTEIN 9-RELATED"/>
    <property type="match status" value="1"/>
</dbReference>
<dbReference type="InterPro" id="IPR050618">
    <property type="entry name" value="Ubq-SigPath_Reg"/>
</dbReference>
<dbReference type="Proteomes" id="UP001567538">
    <property type="component" value="Unassembled WGS sequence"/>
</dbReference>
<evidence type="ECO:0000259" key="2">
    <source>
        <dbReference type="PROSITE" id="PS50188"/>
    </source>
</evidence>
<dbReference type="InterPro" id="IPR001870">
    <property type="entry name" value="B30.2/SPRY"/>
</dbReference>
<reference evidence="4 5" key="1">
    <citation type="submission" date="2024-06" db="EMBL/GenBank/DDBJ databases">
        <title>A chromosome level genome sequence of Diviner's sage (Salvia divinorum).</title>
        <authorList>
            <person name="Ford S.A."/>
            <person name="Ro D.-K."/>
            <person name="Ness R.W."/>
            <person name="Phillips M.A."/>
        </authorList>
    </citation>
    <scope>NUCLEOTIDE SEQUENCE [LARGE SCALE GENOMIC DNA]</scope>
    <source>
        <strain evidence="4">SAF-2024a</strain>
        <tissue evidence="4">Leaf</tissue>
    </source>
</reference>
<evidence type="ECO:0000313" key="4">
    <source>
        <dbReference type="EMBL" id="KAL1533826.1"/>
    </source>
</evidence>
<dbReference type="PROSITE" id="PS50188">
    <property type="entry name" value="B302_SPRY"/>
    <property type="match status" value="1"/>
</dbReference>